<protein>
    <submittedName>
        <fullName evidence="2">Uncharacterized protein</fullName>
    </submittedName>
</protein>
<dbReference type="AlphaFoldDB" id="A0A7X6HDC4"/>
<sequence length="78" mass="8310">MTVYERPEHPDQTPKIHLAPAAAAKLGTGRHHLAAAGTAAGAVRAGDLAGWRSLGHDHRPTHASARQGRGEKTVRWYG</sequence>
<name>A0A7X6HDC4_9MICC</name>
<evidence type="ECO:0000313" key="3">
    <source>
        <dbReference type="Proteomes" id="UP000544090"/>
    </source>
</evidence>
<keyword evidence="3" id="KW-1185">Reference proteome</keyword>
<reference evidence="2 3" key="1">
    <citation type="submission" date="2020-04" db="EMBL/GenBank/DDBJ databases">
        <title>Arthrobacter sp. nov.</title>
        <authorList>
            <person name="Liu S."/>
        </authorList>
    </citation>
    <scope>NUCLEOTIDE SEQUENCE [LARGE SCALE GENOMIC DNA]</scope>
    <source>
        <strain evidence="2 3">E918</strain>
    </source>
</reference>
<accession>A0A7X6HDC4</accession>
<evidence type="ECO:0000313" key="2">
    <source>
        <dbReference type="EMBL" id="NKX55062.1"/>
    </source>
</evidence>
<gene>
    <name evidence="2" type="ORF">HGG74_11015</name>
</gene>
<dbReference type="Proteomes" id="UP000544090">
    <property type="component" value="Unassembled WGS sequence"/>
</dbReference>
<dbReference type="EMBL" id="JAAZSQ010000009">
    <property type="protein sequence ID" value="NKX55062.1"/>
    <property type="molecule type" value="Genomic_DNA"/>
</dbReference>
<comment type="caution">
    <text evidence="2">The sequence shown here is derived from an EMBL/GenBank/DDBJ whole genome shotgun (WGS) entry which is preliminary data.</text>
</comment>
<proteinExistence type="predicted"/>
<dbReference type="RefSeq" id="WP_168486394.1">
    <property type="nucleotide sequence ID" value="NZ_JAAZSQ010000009.1"/>
</dbReference>
<organism evidence="2 3">
    <name type="scientific">Arthrobacter mobilis</name>
    <dbReference type="NCBI Taxonomy" id="2724944"/>
    <lineage>
        <taxon>Bacteria</taxon>
        <taxon>Bacillati</taxon>
        <taxon>Actinomycetota</taxon>
        <taxon>Actinomycetes</taxon>
        <taxon>Micrococcales</taxon>
        <taxon>Micrococcaceae</taxon>
        <taxon>Arthrobacter</taxon>
    </lineage>
</organism>
<feature type="compositionally biased region" description="Basic and acidic residues" evidence="1">
    <location>
        <begin position="68"/>
        <end position="78"/>
    </location>
</feature>
<feature type="region of interest" description="Disordered" evidence="1">
    <location>
        <begin position="53"/>
        <end position="78"/>
    </location>
</feature>
<evidence type="ECO:0000256" key="1">
    <source>
        <dbReference type="SAM" id="MobiDB-lite"/>
    </source>
</evidence>